<accession>A0A078RDL3</accession>
<evidence type="ECO:0000313" key="2">
    <source>
        <dbReference type="Proteomes" id="UP000028134"/>
    </source>
</evidence>
<proteinExistence type="predicted"/>
<dbReference type="PATRIC" id="fig|1339350.3.peg.651"/>
<comment type="caution">
    <text evidence="1">The sequence shown here is derived from an EMBL/GenBank/DDBJ whole genome shotgun (WGS) entry which is preliminary data.</text>
</comment>
<protein>
    <submittedName>
        <fullName evidence="1">Uncharacterized protein</fullName>
    </submittedName>
</protein>
<organism evidence="1 2">
    <name type="scientific">Phocaeicola vulgatus str. 3775 SL</name>
    <name type="common">B</name>
    <name type="synonym">iv</name>
    <dbReference type="NCBI Taxonomy" id="1339350"/>
    <lineage>
        <taxon>Bacteria</taxon>
        <taxon>Pseudomonadati</taxon>
        <taxon>Bacteroidota</taxon>
        <taxon>Bacteroidia</taxon>
        <taxon>Bacteroidales</taxon>
        <taxon>Bacteroidaceae</taxon>
        <taxon>Phocaeicola</taxon>
    </lineage>
</organism>
<reference evidence="1 2" key="1">
    <citation type="submission" date="2014-04" db="EMBL/GenBank/DDBJ databases">
        <authorList>
            <person name="Sears C."/>
            <person name="Carroll K."/>
            <person name="Sack B.R."/>
            <person name="Qadri F."/>
            <person name="Myers L.L."/>
            <person name="Chung G.-T."/>
            <person name="Escheverria P."/>
            <person name="Fraser C.M."/>
            <person name="Sadzewicz L."/>
            <person name="Shefchek K.A."/>
            <person name="Tallon L."/>
            <person name="Das S.P."/>
            <person name="Daugherty S."/>
            <person name="Mongodin E.F."/>
        </authorList>
    </citation>
    <scope>NUCLEOTIDE SEQUENCE [LARGE SCALE GENOMIC DNA]</scope>
    <source>
        <strain evidence="2">3775 SL(B) 10 (iv)</strain>
    </source>
</reference>
<sequence length="74" mass="8336">MATTIYTIMKADLVLVISPEAPLMKQLGKVLGKMVTPYDFSTIERGEKYITIQHDETGLVVAYTSEERLNVKMN</sequence>
<dbReference type="Proteomes" id="UP000028134">
    <property type="component" value="Unassembled WGS sequence"/>
</dbReference>
<gene>
    <name evidence="1" type="ORF">M097_0673</name>
</gene>
<evidence type="ECO:0000313" key="1">
    <source>
        <dbReference type="EMBL" id="KDS33508.1"/>
    </source>
</evidence>
<name>A0A078RDL3_PHOVU</name>
<dbReference type="EMBL" id="JNHI01000002">
    <property type="protein sequence ID" value="KDS33508.1"/>
    <property type="molecule type" value="Genomic_DNA"/>
</dbReference>
<dbReference type="AlphaFoldDB" id="A0A078RDL3"/>